<evidence type="ECO:0000313" key="3">
    <source>
        <dbReference type="Proteomes" id="UP001212602"/>
    </source>
</evidence>
<dbReference type="AlphaFoldDB" id="A0AAE3SYZ2"/>
<dbReference type="EMBL" id="JAQIPB010000003">
    <property type="protein sequence ID" value="MDA7416554.1"/>
    <property type="molecule type" value="Genomic_DNA"/>
</dbReference>
<evidence type="ECO:0008006" key="4">
    <source>
        <dbReference type="Google" id="ProtNLM"/>
    </source>
</evidence>
<feature type="transmembrane region" description="Helical" evidence="1">
    <location>
        <begin position="53"/>
        <end position="72"/>
    </location>
</feature>
<comment type="caution">
    <text evidence="2">The sequence shown here is derived from an EMBL/GenBank/DDBJ whole genome shotgun (WGS) entry which is preliminary data.</text>
</comment>
<keyword evidence="3" id="KW-1185">Reference proteome</keyword>
<keyword evidence="1" id="KW-1133">Transmembrane helix</keyword>
<proteinExistence type="predicted"/>
<sequence length="75" mass="8346">MSGVEIRKREAARPHQAARSAFWRLWGWPLLLGLLTLVGLSTALFSDAGVGDWLAWVCLGVPALGCVWWGWLRRG</sequence>
<keyword evidence="1" id="KW-0812">Transmembrane</keyword>
<keyword evidence="1" id="KW-0472">Membrane</keyword>
<organism evidence="2 3">
    <name type="scientific">Xenophilus arseniciresistens</name>
    <dbReference type="NCBI Taxonomy" id="1283306"/>
    <lineage>
        <taxon>Bacteria</taxon>
        <taxon>Pseudomonadati</taxon>
        <taxon>Pseudomonadota</taxon>
        <taxon>Betaproteobacteria</taxon>
        <taxon>Burkholderiales</taxon>
        <taxon>Comamonadaceae</taxon>
        <taxon>Xenophilus</taxon>
    </lineage>
</organism>
<reference evidence="2" key="1">
    <citation type="submission" date="2023-01" db="EMBL/GenBank/DDBJ databases">
        <title>Xenophilus mangrovi sp. nov., isolated from soil of Mangrove nature reserve.</title>
        <authorList>
            <person name="Xu S."/>
            <person name="Liu Z."/>
            <person name="Xu Y."/>
        </authorList>
    </citation>
    <scope>NUCLEOTIDE SEQUENCE</scope>
    <source>
        <strain evidence="2">YW8</strain>
    </source>
</reference>
<name>A0AAE3SYZ2_9BURK</name>
<feature type="transmembrane region" description="Helical" evidence="1">
    <location>
        <begin position="21"/>
        <end position="41"/>
    </location>
</feature>
<accession>A0AAE3SYZ2</accession>
<evidence type="ECO:0000256" key="1">
    <source>
        <dbReference type="SAM" id="Phobius"/>
    </source>
</evidence>
<dbReference type="Proteomes" id="UP001212602">
    <property type="component" value="Unassembled WGS sequence"/>
</dbReference>
<gene>
    <name evidence="2" type="ORF">PGB34_09250</name>
</gene>
<dbReference type="RefSeq" id="WP_271427800.1">
    <property type="nucleotide sequence ID" value="NZ_JAQIPB010000003.1"/>
</dbReference>
<protein>
    <recommendedName>
        <fullName evidence="4">DUF4175 domain-containing protein</fullName>
    </recommendedName>
</protein>
<evidence type="ECO:0000313" key="2">
    <source>
        <dbReference type="EMBL" id="MDA7416554.1"/>
    </source>
</evidence>